<feature type="transmembrane region" description="Helical" evidence="2">
    <location>
        <begin position="237"/>
        <end position="257"/>
    </location>
</feature>
<feature type="transmembrane region" description="Helical" evidence="2">
    <location>
        <begin position="40"/>
        <end position="61"/>
    </location>
</feature>
<feature type="transmembrane region" description="Helical" evidence="2">
    <location>
        <begin position="68"/>
        <end position="88"/>
    </location>
</feature>
<feature type="transmembrane region" description="Helical" evidence="2">
    <location>
        <begin position="127"/>
        <end position="146"/>
    </location>
</feature>
<evidence type="ECO:0000256" key="2">
    <source>
        <dbReference type="SAM" id="Phobius"/>
    </source>
</evidence>
<comment type="caution">
    <text evidence="3">The sequence shown here is derived from an EMBL/GenBank/DDBJ whole genome shotgun (WGS) entry which is preliminary data.</text>
</comment>
<dbReference type="EMBL" id="WWBZ02000033">
    <property type="protein sequence ID" value="KAF4306632.1"/>
    <property type="molecule type" value="Genomic_DNA"/>
</dbReference>
<gene>
    <name evidence="3" type="ORF">GTA08_BOTSDO05893</name>
</gene>
<protein>
    <submittedName>
        <fullName evidence="3">Uncharacterized protein</fullName>
    </submittedName>
</protein>
<keyword evidence="2" id="KW-1133">Transmembrane helix</keyword>
<keyword evidence="2" id="KW-0472">Membrane</keyword>
<evidence type="ECO:0000313" key="3">
    <source>
        <dbReference type="EMBL" id="KAF4306632.1"/>
    </source>
</evidence>
<feature type="region of interest" description="Disordered" evidence="1">
    <location>
        <begin position="295"/>
        <end position="318"/>
    </location>
</feature>
<name>A0A8H4ISU5_9PEZI</name>
<proteinExistence type="predicted"/>
<keyword evidence="2" id="KW-0812">Transmembrane</keyword>
<dbReference type="OrthoDB" id="3647319at2759"/>
<evidence type="ECO:0000256" key="1">
    <source>
        <dbReference type="SAM" id="MobiDB-lite"/>
    </source>
</evidence>
<dbReference type="Proteomes" id="UP000572817">
    <property type="component" value="Unassembled WGS sequence"/>
</dbReference>
<sequence>MADNPAARPPDIVPDIPTHNPELTGPYGMAKLYNPSLDNLAFGVLQHGFVFGFAFAFRWFQPRKVLDLYYLCALFSLSGIVAALIFLYDRNPITVVKFNFFLEHEAIEYLIALKVVLAPRTVARHPGWTLFLCWLALSLATIAVSLTDHYKHGADIVIWGAFLSDAALTLAGTKLIHAWATHVEVVEPFSRRTREIRKRLLRVDALAGLAMVLHGACTMPIPVLYALVVYDGLSPDWYAYAWFAALAAALPAIGLLVPADMVFFGRVQCCCGRPRGAFPDVEWAYHVEQLGGGGGGGGGSANSSRTTHEAQEIAPKSL</sequence>
<reference evidence="3" key="1">
    <citation type="submission" date="2020-04" db="EMBL/GenBank/DDBJ databases">
        <title>Genome Assembly and Annotation of Botryosphaeria dothidea sdau 11-99, a Latent Pathogen of Apple Fruit Ring Rot in China.</title>
        <authorList>
            <person name="Yu C."/>
            <person name="Diao Y."/>
            <person name="Lu Q."/>
            <person name="Zhao J."/>
            <person name="Cui S."/>
            <person name="Peng C."/>
            <person name="He B."/>
            <person name="Liu H."/>
        </authorList>
    </citation>
    <scope>NUCLEOTIDE SEQUENCE [LARGE SCALE GENOMIC DNA]</scope>
    <source>
        <strain evidence="3">Sdau11-99</strain>
    </source>
</reference>
<feature type="transmembrane region" description="Helical" evidence="2">
    <location>
        <begin position="200"/>
        <end position="225"/>
    </location>
</feature>
<evidence type="ECO:0000313" key="4">
    <source>
        <dbReference type="Proteomes" id="UP000572817"/>
    </source>
</evidence>
<dbReference type="AlphaFoldDB" id="A0A8H4ISU5"/>
<accession>A0A8H4ISU5</accession>
<organism evidence="3 4">
    <name type="scientific">Botryosphaeria dothidea</name>
    <dbReference type="NCBI Taxonomy" id="55169"/>
    <lineage>
        <taxon>Eukaryota</taxon>
        <taxon>Fungi</taxon>
        <taxon>Dikarya</taxon>
        <taxon>Ascomycota</taxon>
        <taxon>Pezizomycotina</taxon>
        <taxon>Dothideomycetes</taxon>
        <taxon>Dothideomycetes incertae sedis</taxon>
        <taxon>Botryosphaeriales</taxon>
        <taxon>Botryosphaeriaceae</taxon>
        <taxon>Botryosphaeria</taxon>
    </lineage>
</organism>
<keyword evidence="4" id="KW-1185">Reference proteome</keyword>